<feature type="region of interest" description="Disordered" evidence="1">
    <location>
        <begin position="520"/>
        <end position="578"/>
    </location>
</feature>
<dbReference type="KEGG" id="pki:111852506"/>
<feature type="compositionally biased region" description="Basic and acidic residues" evidence="1">
    <location>
        <begin position="642"/>
        <end position="652"/>
    </location>
</feature>
<feature type="region of interest" description="Disordered" evidence="1">
    <location>
        <begin position="750"/>
        <end position="796"/>
    </location>
</feature>
<evidence type="ECO:0000256" key="1">
    <source>
        <dbReference type="SAM" id="MobiDB-lite"/>
    </source>
</evidence>
<feature type="region of interest" description="Disordered" evidence="1">
    <location>
        <begin position="1129"/>
        <end position="1153"/>
    </location>
</feature>
<evidence type="ECO:0000259" key="2">
    <source>
        <dbReference type="PROSITE" id="PS50090"/>
    </source>
</evidence>
<dbReference type="Gene3D" id="1.10.10.60">
    <property type="entry name" value="Homeodomain-like"/>
    <property type="match status" value="1"/>
</dbReference>
<dbReference type="SUPFAM" id="SSF46689">
    <property type="entry name" value="Homeodomain-like"/>
    <property type="match status" value="1"/>
</dbReference>
<dbReference type="GO" id="GO:0000775">
    <property type="term" value="C:chromosome, centromeric region"/>
    <property type="evidence" value="ECO:0007669"/>
    <property type="project" value="TreeGrafter"/>
</dbReference>
<feature type="compositionally biased region" description="Polar residues" evidence="1">
    <location>
        <begin position="540"/>
        <end position="549"/>
    </location>
</feature>
<evidence type="ECO:0000313" key="3">
    <source>
        <dbReference type="Ensembl" id="ENSPKIP00000007469.1"/>
    </source>
</evidence>
<dbReference type="PANTHER" id="PTHR16124:SF3">
    <property type="entry name" value="MIS18-BINDING PROTEIN 1"/>
    <property type="match status" value="1"/>
</dbReference>
<accession>A0A3B3QNQ5</accession>
<dbReference type="OrthoDB" id="118550at2759"/>
<dbReference type="Ensembl" id="ENSPKIT00000031525.1">
    <property type="protein sequence ID" value="ENSPKIP00000007469.1"/>
    <property type="gene ID" value="ENSPKIG00000023343.1"/>
</dbReference>
<feature type="compositionally biased region" description="Polar residues" evidence="1">
    <location>
        <begin position="962"/>
        <end position="976"/>
    </location>
</feature>
<reference evidence="3" key="2">
    <citation type="submission" date="2025-09" db="UniProtKB">
        <authorList>
            <consortium name="Ensembl"/>
        </authorList>
    </citation>
    <scope>IDENTIFICATION</scope>
</reference>
<dbReference type="InterPro" id="IPR015216">
    <property type="entry name" value="SANTA"/>
</dbReference>
<dbReference type="CDD" id="cd00167">
    <property type="entry name" value="SANT"/>
    <property type="match status" value="1"/>
</dbReference>
<name>A0A3B3QNQ5_9TELE</name>
<dbReference type="STRING" id="1676925.ENSPKIP00000007469"/>
<feature type="region of interest" description="Disordered" evidence="1">
    <location>
        <begin position="134"/>
        <end position="165"/>
    </location>
</feature>
<dbReference type="Proteomes" id="UP000261540">
    <property type="component" value="Unplaced"/>
</dbReference>
<dbReference type="InterPro" id="IPR009057">
    <property type="entry name" value="Homeodomain-like_sf"/>
</dbReference>
<feature type="compositionally biased region" description="Basic and acidic residues" evidence="1">
    <location>
        <begin position="1047"/>
        <end position="1076"/>
    </location>
</feature>
<feature type="region of interest" description="Disordered" evidence="1">
    <location>
        <begin position="824"/>
        <end position="1086"/>
    </location>
</feature>
<dbReference type="GeneTree" id="ENSGT00390000007395"/>
<feature type="compositionally biased region" description="Polar residues" evidence="1">
    <location>
        <begin position="23"/>
        <end position="32"/>
    </location>
</feature>
<dbReference type="InterPro" id="IPR039110">
    <property type="entry name" value="KNL2-like"/>
</dbReference>
<dbReference type="PROSITE" id="PS50090">
    <property type="entry name" value="MYB_LIKE"/>
    <property type="match status" value="1"/>
</dbReference>
<dbReference type="InterPro" id="IPR001005">
    <property type="entry name" value="SANT/Myb"/>
</dbReference>
<protein>
    <submittedName>
        <fullName evidence="3">MIS18 binding protein 1</fullName>
    </submittedName>
</protein>
<keyword evidence="4" id="KW-1185">Reference proteome</keyword>
<feature type="compositionally biased region" description="Basic and acidic residues" evidence="1">
    <location>
        <begin position="911"/>
        <end position="923"/>
    </location>
</feature>
<feature type="region of interest" description="Disordered" evidence="1">
    <location>
        <begin position="241"/>
        <end position="267"/>
    </location>
</feature>
<proteinExistence type="predicted"/>
<feature type="region of interest" description="Disordered" evidence="1">
    <location>
        <begin position="1282"/>
        <end position="1328"/>
    </location>
</feature>
<organism evidence="3 4">
    <name type="scientific">Paramormyrops kingsleyae</name>
    <dbReference type="NCBI Taxonomy" id="1676925"/>
    <lineage>
        <taxon>Eukaryota</taxon>
        <taxon>Metazoa</taxon>
        <taxon>Chordata</taxon>
        <taxon>Craniata</taxon>
        <taxon>Vertebrata</taxon>
        <taxon>Euteleostomi</taxon>
        <taxon>Actinopterygii</taxon>
        <taxon>Neopterygii</taxon>
        <taxon>Teleostei</taxon>
        <taxon>Osteoglossocephala</taxon>
        <taxon>Osteoglossomorpha</taxon>
        <taxon>Osteoglossiformes</taxon>
        <taxon>Mormyridae</taxon>
        <taxon>Paramormyrops</taxon>
    </lineage>
</organism>
<dbReference type="SMART" id="SM00717">
    <property type="entry name" value="SANT"/>
    <property type="match status" value="1"/>
</dbReference>
<feature type="compositionally biased region" description="Acidic residues" evidence="1">
    <location>
        <begin position="1315"/>
        <end position="1328"/>
    </location>
</feature>
<dbReference type="RefSeq" id="XP_023684277.1">
    <property type="nucleotide sequence ID" value="XM_023828509.2"/>
</dbReference>
<reference evidence="3" key="1">
    <citation type="submission" date="2025-08" db="UniProtKB">
        <authorList>
            <consortium name="Ensembl"/>
        </authorList>
    </citation>
    <scope>IDENTIFICATION</scope>
</reference>
<feature type="compositionally biased region" description="Basic residues" evidence="1">
    <location>
        <begin position="949"/>
        <end position="958"/>
    </location>
</feature>
<sequence>MITPSKRPSVQTDGDWRFKSIPVHNNPSNTITPVKDSLKMAGSNRDRLIHPPNPLDFEKRPSNRHIKVTNSTVTDDANDHGEIALELSSISADHSSLFLQTRKGQKMISNVMQPKSVESPAKIFARLKAKVLSEKLQQKQGDTASGHQGPNKTPRKSEQPWVNGEEKEHKELLLATYDVEALTLSPLPTPKKGPRFQSNQTLNLDMQKGLKVTPKSTCPSIKPVSECTPLKWHGPISICPPASSIDPSDDDLSTSVDTQDGPFVVPKVPVKKAPFPASLRPESSQNSPAKIFTLMKEKVELRKRQQEVNRKDSMADAIHAEAALESVTRSLTTPSGDKTDSEDSQDVFAVSLAPSTVGSSLSPEEPIVQTFEAGPIPGPLPDITDDALLQNSPRICIPKKRAAIFQKSAREDSIKLKKRQHGTANEIHLKEWNVKMVNSGFFVDGVRVDDNMPWHSNIIAERISSNTLKTISGNIYVLLGRMVPSIDKSLPGWLRKKFLFGFPEKWKVYLQDCLAELKSHSSDSDKNKQKGKGSQWRPAQKQSKSTTKSHTPRPSVLKTPRTLPRSGITGSDTKVSRSGRLLKPPLEFWKGARVIVDSDMNVTIQDSYLSAPSPLVNWKQAKLSTSSKSVEKAPSKGACRLRSAERGRDRAESNPNPGSNKSPGISHKQQQPARDAGKAGLAKTTREFTVQLLPLFSKDRLLECCQKNSLHFSPAESDPALAGTQGVHSTSLSDACFTDELQCWSQLEADEPSVPQRRVKQRFRARDRSNKGAPLPRSWAEKETTGLQPATRSKLSRGRVELQKALLVSDTDWTPRPLTRTSRRVRKCRFKNPASALQTDGSSLEAEDPASQPKSRLRARKQAGGRSAQEGVAGRDSGGDFSEEPQRALKASSRVRKGAVSRRTPIPAPWDHPHQRCVPESEIRSGSAVLRRSHRRAGSSTDPDTPKEGHRHRIRSRARSSTDLGGSTESPQSQDLMDSPEISALPKRPDTNREVKDGVERSPPAATAADSQSELDDFQPSPEDYGRKKVTRLKRKGKQNRQQVGESPERNREARKNMDKRKNENVKAAKQRKEDKEEVEDNDDAWTEKELDKLHKAVSSLPKHQSGFWVNVAMMVGTRSASECQEQHTCQQTLKVRPSRNKTAHSKEEPAKEPLQITAKVGTLKRKKQMRSFLDNMPKDNHDDVFTSSPLQSKRVKLPALSTNSEDHVFQQLQQNPQTPSSSGFPLVKTPQCLHISPGMLGSINRNNNDNYVYKLQKKMGKDWVVLRGPGSPFQDKYTITRSTKPKRGRDNAKDQSLPVWEMFSGKEPAPLPSDESEEEDYYFMEDD</sequence>
<feature type="region of interest" description="Disordered" evidence="1">
    <location>
        <begin position="624"/>
        <end position="680"/>
    </location>
</feature>
<feature type="region of interest" description="Disordered" evidence="1">
    <location>
        <begin position="1"/>
        <end position="36"/>
    </location>
</feature>
<dbReference type="PANTHER" id="PTHR16124">
    <property type="entry name" value="MIS18-BINDING PROTEIN 1"/>
    <property type="match status" value="1"/>
</dbReference>
<feature type="domain" description="Myb-like" evidence="2">
    <location>
        <begin position="1078"/>
        <end position="1127"/>
    </location>
</feature>
<dbReference type="CTD" id="55320"/>
<feature type="compositionally biased region" description="Polar residues" evidence="1">
    <location>
        <begin position="653"/>
        <end position="672"/>
    </location>
</feature>
<dbReference type="Pfam" id="PF09133">
    <property type="entry name" value="SANTA"/>
    <property type="match status" value="1"/>
</dbReference>
<evidence type="ECO:0000313" key="4">
    <source>
        <dbReference type="Proteomes" id="UP000261540"/>
    </source>
</evidence>
<feature type="compositionally biased region" description="Polar residues" evidence="1">
    <location>
        <begin position="1"/>
        <end position="12"/>
    </location>
</feature>
<feature type="compositionally biased region" description="Basic residues" evidence="1">
    <location>
        <begin position="1028"/>
        <end position="1039"/>
    </location>
</feature>
<feature type="compositionally biased region" description="Polar residues" evidence="1">
    <location>
        <begin position="138"/>
        <end position="151"/>
    </location>
</feature>
<dbReference type="GeneID" id="111852506"/>
<feature type="compositionally biased region" description="Basic and acidic residues" evidence="1">
    <location>
        <begin position="987"/>
        <end position="1000"/>
    </location>
</feature>